<dbReference type="AlphaFoldDB" id="A0A645F9E0"/>
<keyword evidence="1" id="KW-0812">Transmembrane</keyword>
<gene>
    <name evidence="2" type="ORF">SDC9_156371</name>
</gene>
<reference evidence="2" key="1">
    <citation type="submission" date="2019-08" db="EMBL/GenBank/DDBJ databases">
        <authorList>
            <person name="Kucharzyk K."/>
            <person name="Murdoch R.W."/>
            <person name="Higgins S."/>
            <person name="Loffler F."/>
        </authorList>
    </citation>
    <scope>NUCLEOTIDE SEQUENCE</scope>
</reference>
<name>A0A645F9E0_9ZZZZ</name>
<comment type="caution">
    <text evidence="2">The sequence shown here is derived from an EMBL/GenBank/DDBJ whole genome shotgun (WGS) entry which is preliminary data.</text>
</comment>
<sequence length="56" mass="6309">MHIAVIEGIVFRFKAFRSVLRIGIFKLCVEIICVIKVIFANIIFIVLVTSIVMITG</sequence>
<feature type="transmembrane region" description="Helical" evidence="1">
    <location>
        <begin position="27"/>
        <end position="54"/>
    </location>
</feature>
<proteinExistence type="predicted"/>
<protein>
    <submittedName>
        <fullName evidence="2">Uncharacterized protein</fullName>
    </submittedName>
</protein>
<evidence type="ECO:0000313" key="2">
    <source>
        <dbReference type="EMBL" id="MPN09083.1"/>
    </source>
</evidence>
<keyword evidence="1" id="KW-1133">Transmembrane helix</keyword>
<organism evidence="2">
    <name type="scientific">bioreactor metagenome</name>
    <dbReference type="NCBI Taxonomy" id="1076179"/>
    <lineage>
        <taxon>unclassified sequences</taxon>
        <taxon>metagenomes</taxon>
        <taxon>ecological metagenomes</taxon>
    </lineage>
</organism>
<accession>A0A645F9E0</accession>
<evidence type="ECO:0000256" key="1">
    <source>
        <dbReference type="SAM" id="Phobius"/>
    </source>
</evidence>
<keyword evidence="1" id="KW-0472">Membrane</keyword>
<dbReference type="EMBL" id="VSSQ01055175">
    <property type="protein sequence ID" value="MPN09083.1"/>
    <property type="molecule type" value="Genomic_DNA"/>
</dbReference>